<reference evidence="1 2" key="1">
    <citation type="submission" date="2019-05" db="EMBL/GenBank/DDBJ databases">
        <title>Mycolicibacterium sphagni ENV482 genome assembly.</title>
        <authorList>
            <person name="Chen W."/>
            <person name="Faulkner N.W."/>
            <person name="Hyman M.R."/>
        </authorList>
    </citation>
    <scope>NUCLEOTIDE SEQUENCE [LARGE SCALE GENOMIC DNA]</scope>
    <source>
        <strain evidence="1 2">ENV482</strain>
    </source>
</reference>
<comment type="caution">
    <text evidence="1">The sequence shown here is derived from an EMBL/GenBank/DDBJ whole genome shotgun (WGS) entry which is preliminary data.</text>
</comment>
<organism evidence="1 2">
    <name type="scientific">Mycolicibacterium sphagni</name>
    <dbReference type="NCBI Taxonomy" id="1786"/>
    <lineage>
        <taxon>Bacteria</taxon>
        <taxon>Bacillati</taxon>
        <taxon>Actinomycetota</taxon>
        <taxon>Actinomycetes</taxon>
        <taxon>Mycobacteriales</taxon>
        <taxon>Mycobacteriaceae</taxon>
        <taxon>Mycolicibacterium</taxon>
    </lineage>
</organism>
<dbReference type="EMBL" id="VBSB01000003">
    <property type="protein sequence ID" value="NTY58729.1"/>
    <property type="molecule type" value="Genomic_DNA"/>
</dbReference>
<accession>A0ABX2JPM2</accession>
<name>A0ABX2JPM2_9MYCO</name>
<proteinExistence type="predicted"/>
<protein>
    <recommendedName>
        <fullName evidence="3">DUF222 domain-containing protein</fullName>
    </recommendedName>
</protein>
<evidence type="ECO:0000313" key="2">
    <source>
        <dbReference type="Proteomes" id="UP000708347"/>
    </source>
</evidence>
<gene>
    <name evidence="1" type="ORF">FEG63_04065</name>
</gene>
<dbReference type="Proteomes" id="UP000708347">
    <property type="component" value="Unassembled WGS sequence"/>
</dbReference>
<evidence type="ECO:0008006" key="3">
    <source>
        <dbReference type="Google" id="ProtNLM"/>
    </source>
</evidence>
<keyword evidence="2" id="KW-1185">Reference proteome</keyword>
<dbReference type="RefSeq" id="WP_174396672.1">
    <property type="nucleotide sequence ID" value="NZ_VBSB01000003.1"/>
</dbReference>
<sequence length="91" mass="9630">MSSAEEIEYDVRAGMYRLLAAFPTQGATFTAALDQALADPRLRDIVSALVGTAFGGYIKITGDVPGAIDLIERELRTAEELAALGNAEDPS</sequence>
<evidence type="ECO:0000313" key="1">
    <source>
        <dbReference type="EMBL" id="NTY58729.1"/>
    </source>
</evidence>